<dbReference type="InterPro" id="IPR000630">
    <property type="entry name" value="Ribosomal_uS8"/>
</dbReference>
<dbReference type="Pfam" id="PF00410">
    <property type="entry name" value="Ribosomal_S8"/>
    <property type="match status" value="1"/>
</dbReference>
<evidence type="ECO:0000256" key="1">
    <source>
        <dbReference type="ARBA" id="ARBA00006471"/>
    </source>
</evidence>
<dbReference type="PANTHER" id="PTHR11758">
    <property type="entry name" value="40S RIBOSOMAL PROTEIN S15A"/>
    <property type="match status" value="1"/>
</dbReference>
<dbReference type="AlphaFoldDB" id="A0A6P1G9S9"/>
<evidence type="ECO:0000256" key="2">
    <source>
        <dbReference type="ARBA" id="ARBA00022980"/>
    </source>
</evidence>
<dbReference type="GO" id="GO:0005737">
    <property type="term" value="C:cytoplasm"/>
    <property type="evidence" value="ECO:0007669"/>
    <property type="project" value="UniProtKB-ARBA"/>
</dbReference>
<dbReference type="RefSeq" id="WP_160095092.1">
    <property type="nucleotide sequence ID" value="NZ_CP047224.1"/>
</dbReference>
<dbReference type="GO" id="GO:0019843">
    <property type="term" value="F:rRNA binding"/>
    <property type="evidence" value="ECO:0007669"/>
    <property type="project" value="UniProtKB-UniRule"/>
</dbReference>
<dbReference type="InterPro" id="IPR035987">
    <property type="entry name" value="Ribosomal_uS8_sf"/>
</dbReference>
<protein>
    <recommendedName>
        <fullName evidence="4 6">Small ribosomal subunit protein uS8</fullName>
    </recommendedName>
</protein>
<dbReference type="GO" id="GO:1990904">
    <property type="term" value="C:ribonucleoprotein complex"/>
    <property type="evidence" value="ECO:0007669"/>
    <property type="project" value="UniProtKB-KW"/>
</dbReference>
<organism evidence="7 8">
    <name type="scientific">Neorickettsia findlayensis</name>
    <dbReference type="NCBI Taxonomy" id="2686014"/>
    <lineage>
        <taxon>Bacteria</taxon>
        <taxon>Pseudomonadati</taxon>
        <taxon>Pseudomonadota</taxon>
        <taxon>Alphaproteobacteria</taxon>
        <taxon>Rickettsiales</taxon>
        <taxon>Anaplasmataceae</taxon>
        <taxon>Neorickettsia</taxon>
    </lineage>
</organism>
<keyword evidence="3 6" id="KW-0687">Ribonucleoprotein</keyword>
<reference evidence="7 8" key="2">
    <citation type="journal article" date="2020" name="MBio">
        <title>Isolation and Molecular Analysis of a Novel Neorickettsia Species That Causes Potomac Horse Fever.</title>
        <authorList>
            <person name="Teymournejad O."/>
            <person name="Lin M."/>
            <person name="Bekebrede H."/>
            <person name="Kamr A."/>
            <person name="Toribio R.E."/>
            <person name="Arroyo L.G."/>
            <person name="Baird J.D."/>
            <person name="Rikihisa Y."/>
        </authorList>
    </citation>
    <scope>NUCLEOTIDE SEQUENCE [LARGE SCALE GENOMIC DNA]</scope>
    <source>
        <strain evidence="7 8">Fin17</strain>
    </source>
</reference>
<keyword evidence="6" id="KW-0694">RNA-binding</keyword>
<evidence type="ECO:0000256" key="5">
    <source>
        <dbReference type="ARBA" id="ARBA00046740"/>
    </source>
</evidence>
<dbReference type="Gene3D" id="3.30.1490.10">
    <property type="match status" value="1"/>
</dbReference>
<comment type="subunit">
    <text evidence="5 6">Part of the 30S ribosomal subunit. Contacts proteins S5 and S12.</text>
</comment>
<proteinExistence type="inferred from homology"/>
<dbReference type="FunFam" id="3.30.1490.10:FF:000001">
    <property type="entry name" value="30S ribosomal protein S8"/>
    <property type="match status" value="1"/>
</dbReference>
<dbReference type="NCBIfam" id="NF001109">
    <property type="entry name" value="PRK00136.1"/>
    <property type="match status" value="1"/>
</dbReference>
<keyword evidence="8" id="KW-1185">Reference proteome</keyword>
<name>A0A6P1G9S9_9RICK</name>
<dbReference type="EMBL" id="CP047224">
    <property type="protein sequence ID" value="QHD65058.1"/>
    <property type="molecule type" value="Genomic_DNA"/>
</dbReference>
<comment type="similarity">
    <text evidence="1 6">Belongs to the universal ribosomal protein uS8 family.</text>
</comment>
<evidence type="ECO:0000313" key="7">
    <source>
        <dbReference type="EMBL" id="QHD65058.1"/>
    </source>
</evidence>
<dbReference type="SUPFAM" id="SSF56047">
    <property type="entry name" value="Ribosomal protein S8"/>
    <property type="match status" value="1"/>
</dbReference>
<keyword evidence="2 6" id="KW-0689">Ribosomal protein</keyword>
<reference evidence="7 8" key="1">
    <citation type="journal article" date="2020" name="MBio">
        <title>Erratum for Teymournejad et al., 'Isolation and Molecular Analysis of a Novel Neorickettsia Species That Causes Potomac Horse Fever'.</title>
        <authorList>
            <person name="Teymournejad O."/>
            <person name="Lin M."/>
            <person name="Bekebrede H."/>
            <person name="Kamr A."/>
            <person name="Toribio R.E."/>
            <person name="Arroyo L.G."/>
            <person name="Baird J.D."/>
            <person name="Rikihisa Y."/>
        </authorList>
    </citation>
    <scope>NUCLEOTIDE SEQUENCE [LARGE SCALE GENOMIC DNA]</scope>
    <source>
        <strain evidence="7 8">Fin17</strain>
    </source>
</reference>
<keyword evidence="6" id="KW-0699">rRNA-binding</keyword>
<dbReference type="KEGG" id="nef:GP480_01110"/>
<sequence length="131" mass="14752">MPNSLIADAVTRIRNGQMAKLREVIIYHSRILVEIAALLKEEGYISGYEVVEIRPSVKRIIIKLKYYCGKPVISKLKLFSRPGKRIYSRARQIPRFYGELGISVLSTSRGILPSYKAVSSNCGGELLFGVY</sequence>
<accession>A0A6P1G9S9</accession>
<dbReference type="Gene3D" id="3.30.1370.30">
    <property type="match status" value="1"/>
</dbReference>
<dbReference type="GO" id="GO:0005840">
    <property type="term" value="C:ribosome"/>
    <property type="evidence" value="ECO:0007669"/>
    <property type="project" value="UniProtKB-KW"/>
</dbReference>
<evidence type="ECO:0000256" key="6">
    <source>
        <dbReference type="HAMAP-Rule" id="MF_01302"/>
    </source>
</evidence>
<evidence type="ECO:0000256" key="3">
    <source>
        <dbReference type="ARBA" id="ARBA00023274"/>
    </source>
</evidence>
<dbReference type="GO" id="GO:0006412">
    <property type="term" value="P:translation"/>
    <property type="evidence" value="ECO:0007669"/>
    <property type="project" value="UniProtKB-UniRule"/>
</dbReference>
<gene>
    <name evidence="6 7" type="primary">rpsH</name>
    <name evidence="7" type="ORF">GP480_01110</name>
</gene>
<evidence type="ECO:0000313" key="8">
    <source>
        <dbReference type="Proteomes" id="UP000464912"/>
    </source>
</evidence>
<dbReference type="Proteomes" id="UP000464912">
    <property type="component" value="Chromosome"/>
</dbReference>
<dbReference type="GO" id="GO:0003735">
    <property type="term" value="F:structural constituent of ribosome"/>
    <property type="evidence" value="ECO:0007669"/>
    <property type="project" value="InterPro"/>
</dbReference>
<evidence type="ECO:0000256" key="4">
    <source>
        <dbReference type="ARBA" id="ARBA00035258"/>
    </source>
</evidence>
<dbReference type="HAMAP" id="MF_01302_B">
    <property type="entry name" value="Ribosomal_uS8_B"/>
    <property type="match status" value="1"/>
</dbReference>
<comment type="function">
    <text evidence="6">One of the primary rRNA binding proteins, it binds directly to 16S rRNA central domain where it helps coordinate assembly of the platform of the 30S subunit.</text>
</comment>